<sequence>MALPRIAEGEIVTPTFKSTAFHCPRCGVYAPQEWAQLHYNVRVDYEEWTPTASNGWISTCQHCDRDAYWVEGFWMVDGTPQITARMVEPQQTLTGPRPHTDMPDDVRADYEEARAIVSASPRGACALLRFALQTLLQNHLGQQGKDPNAAIKALVAAGLPVETQQALDVLRVVGNNAVHPLEMDLRDDTETATALFAVINFIVQDRIAQPKKLKGLFDALPQGARDAIAKRDATT</sequence>
<dbReference type="RefSeq" id="WP_259315775.1">
    <property type="nucleotide sequence ID" value="NZ_CP087164.1"/>
</dbReference>
<proteinExistence type="predicted"/>
<dbReference type="InterPro" id="IPR025285">
    <property type="entry name" value="DUF4145"/>
</dbReference>
<evidence type="ECO:0000313" key="2">
    <source>
        <dbReference type="EMBL" id="UGS36098.1"/>
    </source>
</evidence>
<protein>
    <recommendedName>
        <fullName evidence="1">DUF4145 domain-containing protein</fullName>
    </recommendedName>
</protein>
<dbReference type="Pfam" id="PF13643">
    <property type="entry name" value="DUF4145"/>
    <property type="match status" value="1"/>
</dbReference>
<evidence type="ECO:0000259" key="1">
    <source>
        <dbReference type="Pfam" id="PF13643"/>
    </source>
</evidence>
<name>A0A9E6XXU2_9ACTN</name>
<reference evidence="2" key="1">
    <citation type="journal article" date="2022" name="Int. J. Syst. Evol. Microbiol.">
        <title>Pseudomonas aegrilactucae sp. nov. and Pseudomonas morbosilactucae sp. nov., pathogens causing bacterial rot of lettuce in Japan.</title>
        <authorList>
            <person name="Sawada H."/>
            <person name="Fujikawa T."/>
            <person name="Satou M."/>
        </authorList>
    </citation>
    <scope>NUCLEOTIDE SEQUENCE</scope>
    <source>
        <strain evidence="2">0166_1</strain>
    </source>
</reference>
<keyword evidence="3" id="KW-1185">Reference proteome</keyword>
<feature type="domain" description="DUF4145" evidence="1">
    <location>
        <begin position="111"/>
        <end position="194"/>
    </location>
</feature>
<dbReference type="EMBL" id="CP087164">
    <property type="protein sequence ID" value="UGS36098.1"/>
    <property type="molecule type" value="Genomic_DNA"/>
</dbReference>
<dbReference type="KEGG" id="sbae:DSM104329_02496"/>
<evidence type="ECO:0000313" key="3">
    <source>
        <dbReference type="Proteomes" id="UP001162834"/>
    </source>
</evidence>
<gene>
    <name evidence="2" type="ORF">DSM104329_02496</name>
</gene>
<accession>A0A9E6XXU2</accession>
<dbReference type="AlphaFoldDB" id="A0A9E6XXU2"/>
<dbReference type="Proteomes" id="UP001162834">
    <property type="component" value="Chromosome"/>
</dbReference>
<organism evidence="2 3">
    <name type="scientific">Capillimicrobium parvum</name>
    <dbReference type="NCBI Taxonomy" id="2884022"/>
    <lineage>
        <taxon>Bacteria</taxon>
        <taxon>Bacillati</taxon>
        <taxon>Actinomycetota</taxon>
        <taxon>Thermoleophilia</taxon>
        <taxon>Solirubrobacterales</taxon>
        <taxon>Capillimicrobiaceae</taxon>
        <taxon>Capillimicrobium</taxon>
    </lineage>
</organism>